<evidence type="ECO:0000313" key="2">
    <source>
        <dbReference type="Proteomes" id="UP001295794"/>
    </source>
</evidence>
<protein>
    <submittedName>
        <fullName evidence="1">Uncharacterized protein</fullName>
    </submittedName>
</protein>
<gene>
    <name evidence="1" type="ORF">MYCIT1_LOCUS28493</name>
</gene>
<evidence type="ECO:0000313" key="1">
    <source>
        <dbReference type="EMBL" id="CAK5278850.1"/>
    </source>
</evidence>
<organism evidence="1 2">
    <name type="scientific">Mycena citricolor</name>
    <dbReference type="NCBI Taxonomy" id="2018698"/>
    <lineage>
        <taxon>Eukaryota</taxon>
        <taxon>Fungi</taxon>
        <taxon>Dikarya</taxon>
        <taxon>Basidiomycota</taxon>
        <taxon>Agaricomycotina</taxon>
        <taxon>Agaricomycetes</taxon>
        <taxon>Agaricomycetidae</taxon>
        <taxon>Agaricales</taxon>
        <taxon>Marasmiineae</taxon>
        <taxon>Mycenaceae</taxon>
        <taxon>Mycena</taxon>
    </lineage>
</organism>
<dbReference type="EMBL" id="CAVNYO010000429">
    <property type="protein sequence ID" value="CAK5278850.1"/>
    <property type="molecule type" value="Genomic_DNA"/>
</dbReference>
<sequence>MQPLLHALLAGLGLGASRRDVTGEWRSEALRRVNKRADAYRVM</sequence>
<keyword evidence="2" id="KW-1185">Reference proteome</keyword>
<proteinExistence type="predicted"/>
<dbReference type="Proteomes" id="UP001295794">
    <property type="component" value="Unassembled WGS sequence"/>
</dbReference>
<reference evidence="1" key="1">
    <citation type="submission" date="2023-11" db="EMBL/GenBank/DDBJ databases">
        <authorList>
            <person name="De Vega J J."/>
            <person name="De Vega J J."/>
        </authorList>
    </citation>
    <scope>NUCLEOTIDE SEQUENCE</scope>
</reference>
<name>A0AAD2HNU9_9AGAR</name>
<accession>A0AAD2HNU9</accession>
<dbReference type="AlphaFoldDB" id="A0AAD2HNU9"/>
<comment type="caution">
    <text evidence="1">The sequence shown here is derived from an EMBL/GenBank/DDBJ whole genome shotgun (WGS) entry which is preliminary data.</text>
</comment>